<feature type="transmembrane region" description="Helical" evidence="1">
    <location>
        <begin position="79"/>
        <end position="101"/>
    </location>
</feature>
<evidence type="ECO:0000313" key="4">
    <source>
        <dbReference type="Proteomes" id="UP000326354"/>
    </source>
</evidence>
<sequence length="142" mass="16025">MELNSNVKMCIQCGNYVEKHAKFCPHCGSSQKTHLTCAKCGENVPRDAKFCHTCGYTMAAVEQEQEQKQQTVNAGWRGVFYRFTSLLCWSCFLFVSAGALYQYSEGKWTDSHLAIIGVSALPLMTFITARWILRGAKKKVVR</sequence>
<organism evidence="3 4">
    <name type="scientific">Uabimicrobium amorphum</name>
    <dbReference type="NCBI Taxonomy" id="2596890"/>
    <lineage>
        <taxon>Bacteria</taxon>
        <taxon>Pseudomonadati</taxon>
        <taxon>Planctomycetota</taxon>
        <taxon>Candidatus Uabimicrobiia</taxon>
        <taxon>Candidatus Uabimicrobiales</taxon>
        <taxon>Candidatus Uabimicrobiaceae</taxon>
        <taxon>Candidatus Uabimicrobium</taxon>
    </lineage>
</organism>
<evidence type="ECO:0000256" key="1">
    <source>
        <dbReference type="SAM" id="Phobius"/>
    </source>
</evidence>
<dbReference type="KEGG" id="uam:UABAM_00515"/>
<name>A0A5S9F199_UABAM</name>
<evidence type="ECO:0000313" key="3">
    <source>
        <dbReference type="EMBL" id="BBM82172.1"/>
    </source>
</evidence>
<reference evidence="3 4" key="1">
    <citation type="submission" date="2019-08" db="EMBL/GenBank/DDBJ databases">
        <title>Complete genome sequence of Candidatus Uab amorphum.</title>
        <authorList>
            <person name="Shiratori T."/>
            <person name="Suzuki S."/>
            <person name="Kakizawa Y."/>
            <person name="Ishida K."/>
        </authorList>
    </citation>
    <scope>NUCLEOTIDE SEQUENCE [LARGE SCALE GENOMIC DNA]</scope>
    <source>
        <strain evidence="3 4">SRT547</strain>
    </source>
</reference>
<dbReference type="AlphaFoldDB" id="A0A5S9F199"/>
<keyword evidence="4" id="KW-1185">Reference proteome</keyword>
<proteinExistence type="predicted"/>
<evidence type="ECO:0000259" key="2">
    <source>
        <dbReference type="Pfam" id="PF12773"/>
    </source>
</evidence>
<dbReference type="Proteomes" id="UP000326354">
    <property type="component" value="Chromosome"/>
</dbReference>
<feature type="domain" description="DZANK-type" evidence="2">
    <location>
        <begin position="10"/>
        <end position="55"/>
    </location>
</feature>
<feature type="transmembrane region" description="Helical" evidence="1">
    <location>
        <begin position="113"/>
        <end position="133"/>
    </location>
</feature>
<dbReference type="Pfam" id="PF12773">
    <property type="entry name" value="DZR"/>
    <property type="match status" value="1"/>
</dbReference>
<dbReference type="EMBL" id="AP019860">
    <property type="protein sequence ID" value="BBM82172.1"/>
    <property type="molecule type" value="Genomic_DNA"/>
</dbReference>
<protein>
    <recommendedName>
        <fullName evidence="2">DZANK-type domain-containing protein</fullName>
    </recommendedName>
</protein>
<accession>A0A5S9F199</accession>
<gene>
    <name evidence="3" type="ORF">UABAM_00515</name>
</gene>
<keyword evidence="1" id="KW-1133">Transmembrane helix</keyword>
<dbReference type="RefSeq" id="WP_173013097.1">
    <property type="nucleotide sequence ID" value="NZ_AP019860.1"/>
</dbReference>
<dbReference type="InterPro" id="IPR025874">
    <property type="entry name" value="DZR"/>
</dbReference>
<keyword evidence="1" id="KW-0812">Transmembrane</keyword>
<keyword evidence="1" id="KW-0472">Membrane</keyword>